<dbReference type="SUPFAM" id="SSF54285">
    <property type="entry name" value="MoaD/ThiS"/>
    <property type="match status" value="1"/>
</dbReference>
<dbReference type="HAMAP" id="MF_03051">
    <property type="entry name" value="MOCS2A"/>
    <property type="match status" value="1"/>
</dbReference>
<comment type="caution">
    <text evidence="6">The sequence shown here is derived from an EMBL/GenBank/DDBJ whole genome shotgun (WGS) entry which is preliminary data.</text>
</comment>
<dbReference type="Proteomes" id="UP001373714">
    <property type="component" value="Unassembled WGS sequence"/>
</dbReference>
<evidence type="ECO:0000313" key="6">
    <source>
        <dbReference type="EMBL" id="KAK6340394.1"/>
    </source>
</evidence>
<sequence>MTCTTSRHGKRFAIHYQLDFIYQKALKMASTFTVLYFASAHTYTGKSEDTVPGPMAISKLFPYLEEKYPGFRKKVLSSCALSVNLNYVDLIEDAEKEIQNGDEVGIIPPVSSG</sequence>
<dbReference type="InterPro" id="IPR016155">
    <property type="entry name" value="Mopterin_synth/thiamin_S_b"/>
</dbReference>
<dbReference type="InterPro" id="IPR028887">
    <property type="entry name" value="MOCS2A_euk"/>
</dbReference>
<dbReference type="InterPro" id="IPR003749">
    <property type="entry name" value="ThiS/MoaD-like"/>
</dbReference>
<comment type="PTM">
    <text evidence="5">C-terminal thiocarboxylation occurs in 2 steps, it is first acyl-adenylated (-COAMP) via the hesA/moeB/thiF part of UBA4, then thiocarboxylated (-COSH) via the rhodanese domain of UBA4.</text>
</comment>
<dbReference type="PANTHER" id="PTHR33359">
    <property type="entry name" value="MOLYBDOPTERIN SYNTHASE SULFUR CARRIER SUBUNIT"/>
    <property type="match status" value="1"/>
</dbReference>
<gene>
    <name evidence="5" type="primary">cnxG</name>
    <name evidence="6" type="ORF">TWF730_002153</name>
</gene>
<evidence type="ECO:0000256" key="3">
    <source>
        <dbReference type="ARBA" id="ARBA00022741"/>
    </source>
</evidence>
<evidence type="ECO:0000256" key="4">
    <source>
        <dbReference type="ARBA" id="ARBA00023150"/>
    </source>
</evidence>
<feature type="modified residue" description="Glycyl adenylate; alternate" evidence="5">
    <location>
        <position position="113"/>
    </location>
</feature>
<keyword evidence="1 5" id="KW-0963">Cytoplasm</keyword>
<dbReference type="GO" id="GO:0006777">
    <property type="term" value="P:Mo-molybdopterin cofactor biosynthetic process"/>
    <property type="evidence" value="ECO:0007669"/>
    <property type="project" value="UniProtKB-UniRule"/>
</dbReference>
<comment type="similarity">
    <text evidence="5">Belongs to the MoaD family. MOCS2A subfamily.</text>
</comment>
<organism evidence="6 7">
    <name type="scientific">Orbilia blumenaviensis</name>
    <dbReference type="NCBI Taxonomy" id="1796055"/>
    <lineage>
        <taxon>Eukaryota</taxon>
        <taxon>Fungi</taxon>
        <taxon>Dikarya</taxon>
        <taxon>Ascomycota</taxon>
        <taxon>Pezizomycotina</taxon>
        <taxon>Orbiliomycetes</taxon>
        <taxon>Orbiliales</taxon>
        <taxon>Orbiliaceae</taxon>
        <taxon>Orbilia</taxon>
    </lineage>
</organism>
<comment type="function">
    <text evidence="5">Acts as a sulfur carrier required for molybdopterin biosynthesis. Component of the molybdopterin synthase complex that catalyzes the conversion of precursor Z into molybdopterin by mediating the incorporation of 2 sulfur atoms into precursor Z to generate a dithiolene group. In the complex, serves as sulfur donor by being thiocarboxylated (-COSH) at its C-terminus by UBA4. After interaction with MOCS2B, the sulfur is then transferred to precursor Z to form molybdopterin.</text>
</comment>
<dbReference type="GO" id="GO:1990133">
    <property type="term" value="C:molybdopterin adenylyltransferase complex"/>
    <property type="evidence" value="ECO:0007669"/>
    <property type="project" value="TreeGrafter"/>
</dbReference>
<dbReference type="Pfam" id="PF02597">
    <property type="entry name" value="ThiS"/>
    <property type="match status" value="1"/>
</dbReference>
<reference evidence="6 7" key="1">
    <citation type="submission" date="2019-10" db="EMBL/GenBank/DDBJ databases">
        <authorList>
            <person name="Palmer J.M."/>
        </authorList>
    </citation>
    <scope>NUCLEOTIDE SEQUENCE [LARGE SCALE GENOMIC DNA]</scope>
    <source>
        <strain evidence="6 7">TWF730</strain>
    </source>
</reference>
<dbReference type="GO" id="GO:0000166">
    <property type="term" value="F:nucleotide binding"/>
    <property type="evidence" value="ECO:0007669"/>
    <property type="project" value="UniProtKB-KW"/>
</dbReference>
<evidence type="ECO:0000256" key="1">
    <source>
        <dbReference type="ARBA" id="ARBA00022490"/>
    </source>
</evidence>
<comment type="pathway">
    <text evidence="5">Cofactor biosynthesis; molybdopterin biosynthesis.</text>
</comment>
<keyword evidence="3 5" id="KW-0547">Nucleotide-binding</keyword>
<feature type="modified residue" description="1-thioglycine; alternate" evidence="5">
    <location>
        <position position="113"/>
    </location>
</feature>
<comment type="subcellular location">
    <subcellularLocation>
        <location evidence="5">Cytoplasm</location>
    </subcellularLocation>
</comment>
<dbReference type="GO" id="GO:0030366">
    <property type="term" value="F:molybdopterin synthase activity"/>
    <property type="evidence" value="ECO:0007669"/>
    <property type="project" value="UniProtKB-UniRule"/>
</dbReference>
<evidence type="ECO:0000256" key="5">
    <source>
        <dbReference type="HAMAP-Rule" id="MF_03051"/>
    </source>
</evidence>
<keyword evidence="7" id="KW-1185">Reference proteome</keyword>
<dbReference type="AlphaFoldDB" id="A0AAV9UGT4"/>
<proteinExistence type="inferred from homology"/>
<dbReference type="InterPro" id="IPR012675">
    <property type="entry name" value="Beta-grasp_dom_sf"/>
</dbReference>
<accession>A0AAV9UGT4</accession>
<dbReference type="Gene3D" id="3.10.20.30">
    <property type="match status" value="1"/>
</dbReference>
<dbReference type="CDD" id="cd00754">
    <property type="entry name" value="Ubl_MoaD"/>
    <property type="match status" value="1"/>
</dbReference>
<evidence type="ECO:0000313" key="7">
    <source>
        <dbReference type="Proteomes" id="UP001373714"/>
    </source>
</evidence>
<dbReference type="EMBL" id="JAVHNS010000011">
    <property type="protein sequence ID" value="KAK6340394.1"/>
    <property type="molecule type" value="Genomic_DNA"/>
</dbReference>
<protein>
    <recommendedName>
        <fullName evidence="5">Molybdopterin synthase sulfur carrier subunit</fullName>
    </recommendedName>
    <alternativeName>
        <fullName evidence="5">Common component for nitrate reductase and xanthine dehydrogenase protein G</fullName>
    </alternativeName>
    <alternativeName>
        <fullName evidence="5">Molybdenum cofactor synthesis protein 2 small subunit</fullName>
    </alternativeName>
    <alternativeName>
        <fullName evidence="5">Molybdenum cofactor synthesis protein 2A</fullName>
    </alternativeName>
    <alternativeName>
        <fullName evidence="5">Sulfur carrier protein MOCS2A</fullName>
        <shortName evidence="5">MOCS2A</shortName>
    </alternativeName>
</protein>
<keyword evidence="2 5" id="KW-0597">Phosphoprotein</keyword>
<comment type="subunit">
    <text evidence="5">Heterotetramer; composed of 2 small (MOCS2A) and 2 large (MOCS2B) subunits.</text>
</comment>
<name>A0AAV9UGT4_9PEZI</name>
<evidence type="ECO:0000256" key="2">
    <source>
        <dbReference type="ARBA" id="ARBA00022553"/>
    </source>
</evidence>
<dbReference type="PANTHER" id="PTHR33359:SF1">
    <property type="entry name" value="MOLYBDOPTERIN SYNTHASE SULFUR CARRIER SUBUNIT"/>
    <property type="match status" value="1"/>
</dbReference>
<dbReference type="GO" id="GO:1990140">
    <property type="term" value="C:molybdopterin synthase complex"/>
    <property type="evidence" value="ECO:0007669"/>
    <property type="project" value="UniProtKB-UniRule"/>
</dbReference>
<keyword evidence="4 5" id="KW-0501">Molybdenum cofactor biosynthesis</keyword>
<dbReference type="InterPro" id="IPR044672">
    <property type="entry name" value="MOCS2A"/>
</dbReference>